<dbReference type="InterPro" id="IPR000210">
    <property type="entry name" value="BTB/POZ_dom"/>
</dbReference>
<reference evidence="5" key="1">
    <citation type="submission" date="2023-10" db="EMBL/GenBank/DDBJ databases">
        <authorList>
            <person name="Domelevo Entfellner J.-B."/>
        </authorList>
    </citation>
    <scope>NUCLEOTIDE SEQUENCE</scope>
</reference>
<keyword evidence="6" id="KW-1185">Reference proteome</keyword>
<dbReference type="AlphaFoldDB" id="A0AA86RRW2"/>
<dbReference type="CDD" id="cd00121">
    <property type="entry name" value="MATH"/>
    <property type="match status" value="1"/>
</dbReference>
<comment type="subcellular location">
    <subcellularLocation>
        <location evidence="1">Endomembrane system</location>
        <topology evidence="1">Peripheral membrane protein</topology>
    </subcellularLocation>
</comment>
<evidence type="ECO:0000313" key="5">
    <source>
        <dbReference type="EMBL" id="CAJ1919755.1"/>
    </source>
</evidence>
<dbReference type="GO" id="GO:0012505">
    <property type="term" value="C:endomembrane system"/>
    <property type="evidence" value="ECO:0007669"/>
    <property type="project" value="UniProtKB-SubCell"/>
</dbReference>
<dbReference type="SMART" id="SM00225">
    <property type="entry name" value="BTB"/>
    <property type="match status" value="1"/>
</dbReference>
<accession>A0AA86RRW2</accession>
<dbReference type="SMART" id="SM00061">
    <property type="entry name" value="MATH"/>
    <property type="match status" value="1"/>
</dbReference>
<dbReference type="PANTHER" id="PTHR26379">
    <property type="entry name" value="BTB/POZ AND MATH DOMAIN-CONTAINING PROTEIN 1"/>
    <property type="match status" value="1"/>
</dbReference>
<dbReference type="InterPro" id="IPR011333">
    <property type="entry name" value="SKP1/BTB/POZ_sf"/>
</dbReference>
<gene>
    <name evidence="5" type="ORF">AYBTSS11_LOCUS3722</name>
</gene>
<evidence type="ECO:0008006" key="7">
    <source>
        <dbReference type="Google" id="ProtNLM"/>
    </source>
</evidence>
<dbReference type="Gene3D" id="2.60.210.10">
    <property type="entry name" value="Apoptosis, Tumor Necrosis Factor Receptor Associated Protein 2, Chain A"/>
    <property type="match status" value="1"/>
</dbReference>
<dbReference type="PANTHER" id="PTHR26379:SF466">
    <property type="entry name" value="BTB_POZ AND MATH DOMAIN-CONTAINING PROTEIN 4"/>
    <property type="match status" value="1"/>
</dbReference>
<dbReference type="PROSITE" id="PS50144">
    <property type="entry name" value="MATH"/>
    <property type="match status" value="1"/>
</dbReference>
<dbReference type="GO" id="GO:0016567">
    <property type="term" value="P:protein ubiquitination"/>
    <property type="evidence" value="ECO:0007669"/>
    <property type="project" value="InterPro"/>
</dbReference>
<dbReference type="Pfam" id="PF00651">
    <property type="entry name" value="BTB"/>
    <property type="match status" value="1"/>
</dbReference>
<dbReference type="Pfam" id="PF22486">
    <property type="entry name" value="MATH_2"/>
    <property type="match status" value="1"/>
</dbReference>
<organism evidence="5 6">
    <name type="scientific">Sphenostylis stenocarpa</name>
    <dbReference type="NCBI Taxonomy" id="92480"/>
    <lineage>
        <taxon>Eukaryota</taxon>
        <taxon>Viridiplantae</taxon>
        <taxon>Streptophyta</taxon>
        <taxon>Embryophyta</taxon>
        <taxon>Tracheophyta</taxon>
        <taxon>Spermatophyta</taxon>
        <taxon>Magnoliopsida</taxon>
        <taxon>eudicotyledons</taxon>
        <taxon>Gunneridae</taxon>
        <taxon>Pentapetalae</taxon>
        <taxon>rosids</taxon>
        <taxon>fabids</taxon>
        <taxon>Fabales</taxon>
        <taxon>Fabaceae</taxon>
        <taxon>Papilionoideae</taxon>
        <taxon>50 kb inversion clade</taxon>
        <taxon>NPAAA clade</taxon>
        <taxon>indigoferoid/millettioid clade</taxon>
        <taxon>Phaseoleae</taxon>
        <taxon>Sphenostylis</taxon>
    </lineage>
</organism>
<dbReference type="Gramene" id="rna-AYBTSS11_LOCUS3722">
    <property type="protein sequence ID" value="CAJ1919755.1"/>
    <property type="gene ID" value="gene-AYBTSS11_LOCUS3722"/>
</dbReference>
<proteinExistence type="predicted"/>
<dbReference type="InterPro" id="IPR008974">
    <property type="entry name" value="TRAF-like"/>
</dbReference>
<dbReference type="EMBL" id="OY731398">
    <property type="protein sequence ID" value="CAJ1919755.1"/>
    <property type="molecule type" value="Genomic_DNA"/>
</dbReference>
<evidence type="ECO:0000259" key="4">
    <source>
        <dbReference type="PROSITE" id="PS50144"/>
    </source>
</evidence>
<dbReference type="Gene3D" id="3.30.710.10">
    <property type="entry name" value="Potassium Channel Kv1.1, Chain A"/>
    <property type="match status" value="1"/>
</dbReference>
<protein>
    <recommendedName>
        <fullName evidence="7">Speckle-type POZ protein</fullName>
    </recommendedName>
</protein>
<feature type="domain" description="MATH" evidence="4">
    <location>
        <begin position="28"/>
        <end position="162"/>
    </location>
</feature>
<comment type="pathway">
    <text evidence="2">Protein modification; protein ubiquitination.</text>
</comment>
<sequence>MTMYNPTAESSTVLTPLTGSLSVMDRVNGSHNFVLKGYSLTKGMGTGKFIASKTFTVGGHQWAIYFYPEGKVPSENGVYVSVFVALVSEGTDVRALFELKLLDQSDKGTDLVYTHFGRSLENGPYTIKTRGCIWGYKRFIKRKDLEASTSLKDDCLKIDCTVGVLVVSSSSDSSMLNAIHVPESDMGADLGMMLDYEELCDVTFSLGGERFRAHKLILATRSSVFETWLSNGVGNDDKEIVLTDIEHKIFKALLHFIYTDTLMEDEDLFMWESSSLLSVSESFPAKLLAAAEKYDLPRLKMMCESVLCKDISIDSVAYILVVADRYRATQLMETVTKSDSFQYLRKKWLLLHEELLNSVVDLDNFIVHVQSSEDGYTNDRKQPTLERGESSRVHLSDDELIKTQIYS</sequence>
<evidence type="ECO:0000256" key="2">
    <source>
        <dbReference type="ARBA" id="ARBA00004906"/>
    </source>
</evidence>
<dbReference type="InterPro" id="IPR002083">
    <property type="entry name" value="MATH/TRAF_dom"/>
</dbReference>
<feature type="domain" description="BTB" evidence="3">
    <location>
        <begin position="200"/>
        <end position="266"/>
    </location>
</feature>
<evidence type="ECO:0000259" key="3">
    <source>
        <dbReference type="PROSITE" id="PS50097"/>
    </source>
</evidence>
<dbReference type="Proteomes" id="UP001189624">
    <property type="component" value="Chromosome 1"/>
</dbReference>
<dbReference type="PROSITE" id="PS50097">
    <property type="entry name" value="BTB"/>
    <property type="match status" value="1"/>
</dbReference>
<dbReference type="SUPFAM" id="SSF49599">
    <property type="entry name" value="TRAF domain-like"/>
    <property type="match status" value="1"/>
</dbReference>
<dbReference type="InterPro" id="IPR045005">
    <property type="entry name" value="BPM1-6"/>
</dbReference>
<dbReference type="SUPFAM" id="SSF54695">
    <property type="entry name" value="POZ domain"/>
    <property type="match status" value="1"/>
</dbReference>
<evidence type="ECO:0000256" key="1">
    <source>
        <dbReference type="ARBA" id="ARBA00004184"/>
    </source>
</evidence>
<name>A0AA86RRW2_9FABA</name>
<evidence type="ECO:0000313" key="6">
    <source>
        <dbReference type="Proteomes" id="UP001189624"/>
    </source>
</evidence>